<evidence type="ECO:0000313" key="3">
    <source>
        <dbReference type="EMBL" id="CEK71259.1"/>
    </source>
</evidence>
<feature type="region of interest" description="Disordered" evidence="2">
    <location>
        <begin position="34"/>
        <end position="65"/>
    </location>
</feature>
<dbReference type="AlphaFoldDB" id="A0A0B6ZRH4"/>
<sequence>MAYNTYRLNYACTCGSSRNYGKKLYVFGGSSQNYTDSSNSTASAREVQNKQTDNESEIAKEESKSRIQQLEKVHKTSLLEKEDTINNLRNVLLEHEKRVLELESRSEGNISICEIQQDGITTSSPIQKLLDQIDRLQKEKDTLIRKISEFESKETSVIYEANDLSEDAELSYQL</sequence>
<evidence type="ECO:0000256" key="1">
    <source>
        <dbReference type="SAM" id="Coils"/>
    </source>
</evidence>
<protein>
    <submittedName>
        <fullName evidence="3">Uncharacterized protein</fullName>
    </submittedName>
</protein>
<reference evidence="3" key="1">
    <citation type="submission" date="2014-12" db="EMBL/GenBank/DDBJ databases">
        <title>Insight into the proteome of Arion vulgaris.</title>
        <authorList>
            <person name="Aradska J."/>
            <person name="Bulat T."/>
            <person name="Smidak R."/>
            <person name="Sarate P."/>
            <person name="Gangsoo J."/>
            <person name="Sialana F."/>
            <person name="Bilban M."/>
            <person name="Lubec G."/>
        </authorList>
    </citation>
    <scope>NUCLEOTIDE SEQUENCE</scope>
    <source>
        <tissue evidence="3">Skin</tissue>
    </source>
</reference>
<keyword evidence="1" id="KW-0175">Coiled coil</keyword>
<proteinExistence type="predicted"/>
<feature type="non-terminal residue" evidence="3">
    <location>
        <position position="174"/>
    </location>
</feature>
<gene>
    <name evidence="3" type="primary">ORF77563</name>
</gene>
<feature type="compositionally biased region" description="Polar residues" evidence="2">
    <location>
        <begin position="34"/>
        <end position="43"/>
    </location>
</feature>
<dbReference type="EMBL" id="HACG01024394">
    <property type="protein sequence ID" value="CEK71259.1"/>
    <property type="molecule type" value="Transcribed_RNA"/>
</dbReference>
<organism evidence="3">
    <name type="scientific">Arion vulgaris</name>
    <dbReference type="NCBI Taxonomy" id="1028688"/>
    <lineage>
        <taxon>Eukaryota</taxon>
        <taxon>Metazoa</taxon>
        <taxon>Spiralia</taxon>
        <taxon>Lophotrochozoa</taxon>
        <taxon>Mollusca</taxon>
        <taxon>Gastropoda</taxon>
        <taxon>Heterobranchia</taxon>
        <taxon>Euthyneura</taxon>
        <taxon>Panpulmonata</taxon>
        <taxon>Eupulmonata</taxon>
        <taxon>Stylommatophora</taxon>
        <taxon>Helicina</taxon>
        <taxon>Arionoidea</taxon>
        <taxon>Arionidae</taxon>
        <taxon>Arion</taxon>
    </lineage>
</organism>
<accession>A0A0B6ZRH4</accession>
<feature type="coiled-coil region" evidence="1">
    <location>
        <begin position="78"/>
        <end position="153"/>
    </location>
</feature>
<evidence type="ECO:0000256" key="2">
    <source>
        <dbReference type="SAM" id="MobiDB-lite"/>
    </source>
</evidence>
<name>A0A0B6ZRH4_9EUPU</name>